<gene>
    <name evidence="1" type="ORF">PS2015_2529</name>
</gene>
<organism evidence="1 2">
    <name type="scientific">Pseudohongiella spirulinae</name>
    <dbReference type="NCBI Taxonomy" id="1249552"/>
    <lineage>
        <taxon>Bacteria</taxon>
        <taxon>Pseudomonadati</taxon>
        <taxon>Pseudomonadota</taxon>
        <taxon>Gammaproteobacteria</taxon>
        <taxon>Pseudomonadales</taxon>
        <taxon>Pseudohongiellaceae</taxon>
        <taxon>Pseudohongiella</taxon>
    </lineage>
</organism>
<dbReference type="EMBL" id="CP013189">
    <property type="protein sequence ID" value="ALO47163.1"/>
    <property type="molecule type" value="Genomic_DNA"/>
</dbReference>
<accession>A0A0S2KFS1</accession>
<evidence type="ECO:0000313" key="2">
    <source>
        <dbReference type="Proteomes" id="UP000065641"/>
    </source>
</evidence>
<sequence>MRELSVQEVGMVGGGNDSPPETMSVQCFVSLVAFGVSPFFGPGAVYGAAINAFTNCYGTDFTS</sequence>
<evidence type="ECO:0000313" key="1">
    <source>
        <dbReference type="EMBL" id="ALO47163.1"/>
    </source>
</evidence>
<name>A0A0S2KFS1_9GAMM</name>
<dbReference type="AlphaFoldDB" id="A0A0S2KFS1"/>
<keyword evidence="2" id="KW-1185">Reference proteome</keyword>
<dbReference type="KEGG" id="pspi:PS2015_2529"/>
<proteinExistence type="predicted"/>
<dbReference type="STRING" id="1249552.PS2015_2529"/>
<reference evidence="1 2" key="1">
    <citation type="submission" date="2015-11" db="EMBL/GenBank/DDBJ databases">
        <authorList>
            <person name="Zhang Y."/>
            <person name="Guo Z."/>
        </authorList>
    </citation>
    <scope>NUCLEOTIDE SEQUENCE [LARGE SCALE GENOMIC DNA]</scope>
    <source>
        <strain evidence="1 2">KCTC 32221</strain>
    </source>
</reference>
<protein>
    <submittedName>
        <fullName evidence="1">Uncharacterized protein</fullName>
    </submittedName>
</protein>
<dbReference type="Proteomes" id="UP000065641">
    <property type="component" value="Chromosome"/>
</dbReference>